<dbReference type="EMBL" id="MN740580">
    <property type="protein sequence ID" value="QHU34714.1"/>
    <property type="molecule type" value="Genomic_DNA"/>
</dbReference>
<evidence type="ECO:0000313" key="3">
    <source>
        <dbReference type="EMBL" id="QHU34714.1"/>
    </source>
</evidence>
<keyword evidence="1" id="KW-0175">Coiled coil</keyword>
<evidence type="ECO:0000256" key="2">
    <source>
        <dbReference type="SAM" id="MobiDB-lite"/>
    </source>
</evidence>
<feature type="region of interest" description="Disordered" evidence="2">
    <location>
        <begin position="530"/>
        <end position="550"/>
    </location>
</feature>
<sequence length="844" mass="97437">MASNTTKQEREIFQKLDNIQDNSIHAWLDDLKKGAPYVDSQFRVDNPLSGSKIFTNKGGIYPIIIKWCVKNLKGYDFIGIPNIQKILSDISGVPVAASSQTNGAMTRAKSPDIDIITIANQWKTNPTIDPFTGATINVSINPTSEYVALYSKIIDELIKHILKNKKGAGKSTLSIQNCKDIKNSMPIIHAVYVITDANNNIVDRIFYDHLFIANFILLKKPSSAINVYSYDANYLKELEPYIYLNIYNAIAKSLDNAINTHAHETIEELLLFHVVPSNTNFSIAILIHHLCHFIKNVLYMHESKITAEKINDTIYNKEALIYYIPILKLTSTNQDFKDEISRYQRYTMTNFNAYDNKRTDKNNNLYYIYSQITEHVVKKSDDICDTLISIYDCILKLYSDNNIKNTIYKPVKDPYNTNKGVEPQIPRKPQLPPDLQKYKMLSSLKGAVKDDEKEEKLNEHLEKEKEWKKELKDYEKKKDVYDRIYEGKFSAKPNKHIWNGESFHVSRKKYKDDNVIKALKALSAKYPKQLKANHTSSGRSDNYSSSSSPPKVSFVKYDKATGAFITSLGAHPRITDTESYYVNDTDPNTQEDFDDMHPTKQKHVSDIVYYNEVGKEFHFRFDTVSIYNYVLKCIENCEKPINTINKKELTNDNLDEICRKIKHFTKKPTFNSSMDIRALIDNCKYDNYLALDYTQSYLQQRTQNPIIGYLYIHLNINLGGILFRVINKIQQDPHVTTYDNFPNQVNIMNSVVLTLPIFADFVYDQVDDGPTSSYPVYILSDLQQKLPKGDIIGTKYFPYRKNNADGQRWKTVLYLEKFDLNILDNVTKAFKKLTKYREKIGLLS</sequence>
<protein>
    <submittedName>
        <fullName evidence="3">Uncharacterized protein</fullName>
    </submittedName>
</protein>
<reference evidence="3" key="1">
    <citation type="journal article" date="2020" name="Nature">
        <title>Giant virus diversity and host interactions through global metagenomics.</title>
        <authorList>
            <person name="Schulz F."/>
            <person name="Roux S."/>
            <person name="Paez-Espino D."/>
            <person name="Jungbluth S."/>
            <person name="Walsh D.A."/>
            <person name="Denef V.J."/>
            <person name="McMahon K.D."/>
            <person name="Konstantinidis K.T."/>
            <person name="Eloe-Fadrosh E.A."/>
            <person name="Kyrpides N.C."/>
            <person name="Woyke T."/>
        </authorList>
    </citation>
    <scope>NUCLEOTIDE SEQUENCE</scope>
    <source>
        <strain evidence="3">GVMAG-S-1017244-22</strain>
    </source>
</reference>
<name>A0A6C0LYQ5_9ZZZZ</name>
<dbReference type="AlphaFoldDB" id="A0A6C0LYQ5"/>
<proteinExistence type="predicted"/>
<accession>A0A6C0LYQ5</accession>
<organism evidence="3">
    <name type="scientific">viral metagenome</name>
    <dbReference type="NCBI Taxonomy" id="1070528"/>
    <lineage>
        <taxon>unclassified sequences</taxon>
        <taxon>metagenomes</taxon>
        <taxon>organismal metagenomes</taxon>
    </lineage>
</organism>
<feature type="coiled-coil region" evidence="1">
    <location>
        <begin position="450"/>
        <end position="477"/>
    </location>
</feature>
<evidence type="ECO:0000256" key="1">
    <source>
        <dbReference type="SAM" id="Coils"/>
    </source>
</evidence>
<feature type="compositionally biased region" description="Low complexity" evidence="2">
    <location>
        <begin position="536"/>
        <end position="550"/>
    </location>
</feature>